<feature type="region of interest" description="Disordered" evidence="1">
    <location>
        <begin position="429"/>
        <end position="451"/>
    </location>
</feature>
<dbReference type="Proteomes" id="UP000030751">
    <property type="component" value="Unassembled WGS sequence"/>
</dbReference>
<evidence type="ECO:0000256" key="1">
    <source>
        <dbReference type="SAM" id="MobiDB-lite"/>
    </source>
</evidence>
<reference evidence="2" key="2">
    <citation type="submission" date="2012-05" db="EMBL/GenBank/DDBJ databases">
        <title>Annotation of the Genome Sequence of Fusarium oxysporum HDV247.</title>
        <authorList>
            <consortium name="The Broad Institute Genomics Platform"/>
            <person name="Ma L.-J."/>
            <person name="Corby-Kistler H."/>
            <person name="Broz K."/>
            <person name="Gale L.R."/>
            <person name="Jonkers W."/>
            <person name="O'Donnell K."/>
            <person name="Ploetz R."/>
            <person name="Steinberg C."/>
            <person name="Schwartz D.C."/>
            <person name="VanEtten H."/>
            <person name="Zhou S."/>
            <person name="Young S.K."/>
            <person name="Zeng Q."/>
            <person name="Gargeya S."/>
            <person name="Fitzgerald M."/>
            <person name="Abouelleil A."/>
            <person name="Alvarado L."/>
            <person name="Chapman S.B."/>
            <person name="Gainer-Dewar J."/>
            <person name="Goldberg J."/>
            <person name="Griggs A."/>
            <person name="Gujja S."/>
            <person name="Hansen M."/>
            <person name="Howarth C."/>
            <person name="Imamovic A."/>
            <person name="Ireland A."/>
            <person name="Larimer J."/>
            <person name="McCowan C."/>
            <person name="Murphy C."/>
            <person name="Pearson M."/>
            <person name="Poon T.W."/>
            <person name="Priest M."/>
            <person name="Roberts A."/>
            <person name="Saif S."/>
            <person name="Shea T."/>
            <person name="Sykes S."/>
            <person name="Wortman J."/>
            <person name="Nusbaum C."/>
            <person name="Birren B."/>
        </authorList>
    </citation>
    <scope>NUCLEOTIDE SEQUENCE</scope>
    <source>
        <strain evidence="2">HDV247</strain>
    </source>
</reference>
<dbReference type="AlphaFoldDB" id="W9PFL8"/>
<accession>W9PFL8</accession>
<reference evidence="2" key="1">
    <citation type="submission" date="2011-10" db="EMBL/GenBank/DDBJ databases">
        <title>The Genome Sequence of Fusarium oxysporum HDV247.</title>
        <authorList>
            <consortium name="The Broad Institute Genome Sequencing Platform"/>
            <person name="Ma L.-J."/>
            <person name="Gale L.R."/>
            <person name="Schwartz D.C."/>
            <person name="Zhou S."/>
            <person name="Corby-Kistler H."/>
            <person name="Young S.K."/>
            <person name="Zeng Q."/>
            <person name="Gargeya S."/>
            <person name="Fitzgerald M."/>
            <person name="Haas B."/>
            <person name="Abouelleil A."/>
            <person name="Alvarado L."/>
            <person name="Arachchi H.M."/>
            <person name="Berlin A."/>
            <person name="Brown A."/>
            <person name="Chapman S.B."/>
            <person name="Chen Z."/>
            <person name="Dunbar C."/>
            <person name="Freedman E."/>
            <person name="Gearin G."/>
            <person name="Goldberg J."/>
            <person name="Griggs A."/>
            <person name="Gujja S."/>
            <person name="Heiman D."/>
            <person name="Howarth C."/>
            <person name="Larson L."/>
            <person name="Lui A."/>
            <person name="MacDonald P.J.P."/>
            <person name="Montmayeur A."/>
            <person name="Murphy C."/>
            <person name="Neiman D."/>
            <person name="Pearson M."/>
            <person name="Priest M."/>
            <person name="Roberts A."/>
            <person name="Saif S."/>
            <person name="Shea T."/>
            <person name="Shenoy N."/>
            <person name="Sisk P."/>
            <person name="Stolte C."/>
            <person name="Sykes S."/>
            <person name="Wortman J."/>
            <person name="Nusbaum C."/>
            <person name="Birren B."/>
        </authorList>
    </citation>
    <scope>NUCLEOTIDE SEQUENCE [LARGE SCALE GENOMIC DNA]</scope>
    <source>
        <strain evidence="2">HDV247</strain>
    </source>
</reference>
<feature type="region of interest" description="Disordered" evidence="1">
    <location>
        <begin position="27"/>
        <end position="72"/>
    </location>
</feature>
<feature type="region of interest" description="Disordered" evidence="1">
    <location>
        <begin position="361"/>
        <end position="384"/>
    </location>
</feature>
<organism evidence="2">
    <name type="scientific">Fusarium oxysporum f. sp. pisi HDV247</name>
    <dbReference type="NCBI Taxonomy" id="1080344"/>
    <lineage>
        <taxon>Eukaryota</taxon>
        <taxon>Fungi</taxon>
        <taxon>Dikarya</taxon>
        <taxon>Ascomycota</taxon>
        <taxon>Pezizomycotina</taxon>
        <taxon>Sordariomycetes</taxon>
        <taxon>Hypocreomycetidae</taxon>
        <taxon>Hypocreales</taxon>
        <taxon>Nectriaceae</taxon>
        <taxon>Fusarium</taxon>
        <taxon>Fusarium oxysporum species complex</taxon>
    </lineage>
</organism>
<name>W9PFL8_FUSOX</name>
<sequence length="451" mass="50974">MLVRGHNALRSSRTLFGLPSLVRYRGKIKEEPEPEQKEKQKPKERQTTRPWPSGLQELGAKSARPIPADPSSTFTMVNIPNASTAYERWPTLKNFKPALQPRTCGTIRPGAGPGGGATVDTYMELSCLPYLYNDLGVMIFEGPHCVQVKIMSNILRSVECEECRLQDRDWTTGKACYEVNYSKWNVYRIKLDPGKHVETSSQNGVCKCSKVVKTHNANSMQRRKSSITPDGLYDLSNIALEKWKADGIGGPVPVETLPGSMKMYILNHTGGPGLANDTINGSYLPQLHVYVATGIRGNTIYMCIEFHTVGTRRLVGVTYLKLRPTFDLSPAKYMAEEPLQRVDGNTNFDQKFATIEEKKKAGREADPYSEKQAFQPPPPHARSIESPWEFYEKLVPSNTRRNSDIFKAAMFELYKLEMRLWSQRKRAMKKEKEAKATVEGHSSYKRKVSRC</sequence>
<evidence type="ECO:0000313" key="2">
    <source>
        <dbReference type="EMBL" id="EXA43853.1"/>
    </source>
</evidence>
<gene>
    <name evidence="2" type="ORF">FOVG_08706</name>
</gene>
<feature type="compositionally biased region" description="Basic and acidic residues" evidence="1">
    <location>
        <begin position="27"/>
        <end position="47"/>
    </location>
</feature>
<protein>
    <submittedName>
        <fullName evidence="2">Uncharacterized protein</fullName>
    </submittedName>
</protein>
<proteinExistence type="predicted"/>
<dbReference type="OrthoDB" id="4867305at2759"/>
<dbReference type="EMBL" id="JH650972">
    <property type="protein sequence ID" value="EXA43853.1"/>
    <property type="molecule type" value="Genomic_DNA"/>
</dbReference>